<dbReference type="RefSeq" id="WP_184962964.1">
    <property type="nucleotide sequence ID" value="NZ_BAAAWF010000084.1"/>
</dbReference>
<name>A0A7W9PQ76_9ACTN</name>
<dbReference type="AlphaFoldDB" id="A0A7W9PQ76"/>
<accession>A0A7W9PQ76</accession>
<reference evidence="1 2" key="1">
    <citation type="submission" date="2020-08" db="EMBL/GenBank/DDBJ databases">
        <title>Genomic Encyclopedia of Type Strains, Phase III (KMG-III): the genomes of soil and plant-associated and newly described type strains.</title>
        <authorList>
            <person name="Whitman W."/>
        </authorList>
    </citation>
    <scope>NUCLEOTIDE SEQUENCE [LARGE SCALE GENOMIC DNA]</scope>
    <source>
        <strain evidence="1 2">CECT 3313</strain>
    </source>
</reference>
<organism evidence="1 2">
    <name type="scientific">Streptomyces echinatus</name>
    <dbReference type="NCBI Taxonomy" id="67293"/>
    <lineage>
        <taxon>Bacteria</taxon>
        <taxon>Bacillati</taxon>
        <taxon>Actinomycetota</taxon>
        <taxon>Actinomycetes</taxon>
        <taxon>Kitasatosporales</taxon>
        <taxon>Streptomycetaceae</taxon>
        <taxon>Streptomyces</taxon>
    </lineage>
</organism>
<proteinExistence type="predicted"/>
<sequence>MAVDLWLEHPSGFERLVGQRPPRQLFEREALCDRLGSRPDAAGVILPVPLLDHLVQLAERGDLGDRNEVVAAEEADLAFDRALLVGAFDARPAVWTKGTEVLTTPSGEHHITYVIDNFLRPDRLEA</sequence>
<keyword evidence="2" id="KW-1185">Reference proteome</keyword>
<evidence type="ECO:0000313" key="2">
    <source>
        <dbReference type="Proteomes" id="UP000585836"/>
    </source>
</evidence>
<gene>
    <name evidence="1" type="ORF">FHS34_001318</name>
</gene>
<dbReference type="Proteomes" id="UP000585836">
    <property type="component" value="Unassembled WGS sequence"/>
</dbReference>
<dbReference type="EMBL" id="JACHJK010000002">
    <property type="protein sequence ID" value="MBB5925864.1"/>
    <property type="molecule type" value="Genomic_DNA"/>
</dbReference>
<protein>
    <submittedName>
        <fullName evidence="1">Uncharacterized protein</fullName>
    </submittedName>
</protein>
<evidence type="ECO:0000313" key="1">
    <source>
        <dbReference type="EMBL" id="MBB5925864.1"/>
    </source>
</evidence>
<comment type="caution">
    <text evidence="1">The sequence shown here is derived from an EMBL/GenBank/DDBJ whole genome shotgun (WGS) entry which is preliminary data.</text>
</comment>